<proteinExistence type="predicted"/>
<protein>
    <submittedName>
        <fullName evidence="2">Uncharacterized protein</fullName>
    </submittedName>
</protein>
<feature type="compositionally biased region" description="Low complexity" evidence="1">
    <location>
        <begin position="39"/>
        <end position="59"/>
    </location>
</feature>
<dbReference type="GeneID" id="70235725"/>
<comment type="caution">
    <text evidence="2">The sequence shown here is derived from an EMBL/GenBank/DDBJ whole genome shotgun (WGS) entry which is preliminary data.</text>
</comment>
<dbReference type="RefSeq" id="XP_046060777.1">
    <property type="nucleotide sequence ID" value="XM_046204766.1"/>
</dbReference>
<reference evidence="2" key="1">
    <citation type="journal article" date="2021" name="Open Biol.">
        <title>Shared evolutionary footprints suggest mitochondrial oxidative damage underlies multiple complex I losses in fungi.</title>
        <authorList>
            <person name="Schikora-Tamarit M.A."/>
            <person name="Marcet-Houben M."/>
            <person name="Nosek J."/>
            <person name="Gabaldon T."/>
        </authorList>
    </citation>
    <scope>NUCLEOTIDE SEQUENCE</scope>
    <source>
        <strain evidence="2">CBS6075</strain>
    </source>
</reference>
<feature type="compositionally biased region" description="Basic and acidic residues" evidence="1">
    <location>
        <begin position="29"/>
        <end position="38"/>
    </location>
</feature>
<organism evidence="2 3">
    <name type="scientific">Ogataea philodendri</name>
    <dbReference type="NCBI Taxonomy" id="1378263"/>
    <lineage>
        <taxon>Eukaryota</taxon>
        <taxon>Fungi</taxon>
        <taxon>Dikarya</taxon>
        <taxon>Ascomycota</taxon>
        <taxon>Saccharomycotina</taxon>
        <taxon>Pichiomycetes</taxon>
        <taxon>Pichiales</taxon>
        <taxon>Pichiaceae</taxon>
        <taxon>Ogataea</taxon>
    </lineage>
</organism>
<sequence>MSASGTAGFSSSESESSEAEDSADSADSESDKESKDASESSPLNPVHSSSSSSSSSSSFPCSPSCQIVSLSIPPLMSRYSLSISKNDTSSVSLCILRSTTLPRRLFTFATVPSNDPAQKKSPSVSKADITDSTGSLFMRILEIWSANLFISGFQTVTTPSLIPQSIVFGFVGSSHPEESSSSSWSSLCCNGCSLRISTCARVVEPVDTN</sequence>
<accession>A0A9P8P4B8</accession>
<evidence type="ECO:0000313" key="2">
    <source>
        <dbReference type="EMBL" id="KAH3665573.1"/>
    </source>
</evidence>
<evidence type="ECO:0000256" key="1">
    <source>
        <dbReference type="SAM" id="MobiDB-lite"/>
    </source>
</evidence>
<evidence type="ECO:0000313" key="3">
    <source>
        <dbReference type="Proteomes" id="UP000769157"/>
    </source>
</evidence>
<feature type="compositionally biased region" description="Acidic residues" evidence="1">
    <location>
        <begin position="15"/>
        <end position="28"/>
    </location>
</feature>
<gene>
    <name evidence="2" type="ORF">OGAPHI_003760</name>
</gene>
<reference evidence="2" key="2">
    <citation type="submission" date="2021-01" db="EMBL/GenBank/DDBJ databases">
        <authorList>
            <person name="Schikora-Tamarit M.A."/>
        </authorList>
    </citation>
    <scope>NUCLEOTIDE SEQUENCE</scope>
    <source>
        <strain evidence="2">CBS6075</strain>
    </source>
</reference>
<dbReference type="AlphaFoldDB" id="A0A9P8P4B8"/>
<keyword evidence="3" id="KW-1185">Reference proteome</keyword>
<dbReference type="Proteomes" id="UP000769157">
    <property type="component" value="Unassembled WGS sequence"/>
</dbReference>
<dbReference type="EMBL" id="JAEUBE010000295">
    <property type="protein sequence ID" value="KAH3665573.1"/>
    <property type="molecule type" value="Genomic_DNA"/>
</dbReference>
<feature type="region of interest" description="Disordered" evidence="1">
    <location>
        <begin position="1"/>
        <end position="59"/>
    </location>
</feature>
<name>A0A9P8P4B8_9ASCO</name>